<reference evidence="5" key="1">
    <citation type="submission" date="2022-08" db="EMBL/GenBank/DDBJ databases">
        <title>Novel sulphate-reducing endosymbionts in the free-living metamonad Anaeramoeba.</title>
        <authorList>
            <person name="Jerlstrom-Hultqvist J."/>
            <person name="Cepicka I."/>
            <person name="Gallot-Lavallee L."/>
            <person name="Salas-Leiva D."/>
            <person name="Curtis B.A."/>
            <person name="Zahonova K."/>
            <person name="Pipaliya S."/>
            <person name="Dacks J."/>
            <person name="Roger A.J."/>
        </authorList>
    </citation>
    <scope>NUCLEOTIDE SEQUENCE</scope>
    <source>
        <strain evidence="5">Busselton2</strain>
    </source>
</reference>
<accession>A0AAV7ZRA0</accession>
<dbReference type="InterPro" id="IPR057708">
    <property type="entry name" value="DUF7948"/>
</dbReference>
<name>A0AAV7ZRA0_9EUKA</name>
<feature type="compositionally biased region" description="Basic and acidic residues" evidence="1">
    <location>
        <begin position="1426"/>
        <end position="1443"/>
    </location>
</feature>
<dbReference type="PANTHER" id="PTHR35580:SF1">
    <property type="entry name" value="PHYTASE-LIKE DOMAIN-CONTAINING PROTEIN"/>
    <property type="match status" value="1"/>
</dbReference>
<feature type="compositionally biased region" description="Pro residues" evidence="1">
    <location>
        <begin position="1486"/>
        <end position="1505"/>
    </location>
</feature>
<feature type="transmembrane region" description="Helical" evidence="2">
    <location>
        <begin position="1262"/>
        <end position="1282"/>
    </location>
</feature>
<feature type="domain" description="Tyrosine-protein kinase ephrin type A/B receptor-like" evidence="3">
    <location>
        <begin position="748"/>
        <end position="796"/>
    </location>
</feature>
<keyword evidence="2" id="KW-0812">Transmembrane</keyword>
<evidence type="ECO:0000256" key="2">
    <source>
        <dbReference type="SAM" id="Phobius"/>
    </source>
</evidence>
<sequence>MQKNTLQNNLYICVILLVSCYYLTNIIPFDSRSRKKLATPDSQNQKFAKSKFQTIIYPLRSETQNKQKKEYHCDTFKQLQFRFTEDKINIKTKNNFLGFRFLGGNLSNLSAHGRLASYTNILRSNAEQSQTHVPNYQSVRYSTVYSGIDVEYLRTKSGLKSNYYLKQAWRYPEIKIQYSVGNPNVHLQVNKKDGSLEFYDILKGKTILKESTPIFFQNTKQFLGSFQILDPEKLVVGFKLKRSDYDLLETNQPLIIDPNFSTYLGTEEYDTANSIWQYDENNIYVTGTTYSANWETTQGVYHESYIGGADVFVLKVDNSENLIWSTYIGSDYDDFVYTIRTDSQGNPTITGETGYLDSGQAWPTTPGAYKTSCPNTNIVLPYVTQLSKNGDLLEYSTFLCANDSSASIGLAFGEMDEVYLYGHTRGFVEGCVVPNNRDGKIFLAKLNSNVSNLIDITCLSGDDEVGVKEGNQVFEYKNGYLYFIGITVASDLETSPGCYQDISYGLTECFIGKYASDTFLLESSTYFGAEGDDICQSIAVDEYGDIWIGGTTYSMYLPTTFDAYQEYNSGNEYQTDALFAKFDNDLTTLLYCSYFGLWDDDEAVQAINFDRDNNVLISGYGNPYSDYDFNYNYGRGGYIAIFDPSATEIIKKITIGGSYIDAAFYNASNDQIYAVGSINEDYQLKTTSNSWQDYHAGGDFDATLYKIQINCSRGEYGTYEGCQVCEAGTYQSEFSVEEKDSCIECDLGTFSTAGSSTCSKCELGTYGNLKKLEECFNCPMGTYNSEHIGATSEGVCIKCEKGTYSSHLGATDASTCVNCTIGYYSTIEGSDDSSNCLPCPAGTYATRGGLDDIDSCEKCQPGEYSTEVAATSKIICTKCPPGKYNTRSGAGSFDFCLDCPIGTYNALNGSASAEDCNKCSEGTISSGLAATSCVICGLGQEPNSKQSQCVECSPGSYSDEIGGQCTLCPVNTINNQFGSTSCLKCSSDDLCLGSNLCNNGLDPDKFCTTCQNGYFMVGTKCYECPENLKVIILLCVIIGIFLLILIFRVRIMKFAKSTKNPMKGIIFTFLQLLAAVFALNLNGPSSFDDLKIWTSFLNGQLSIILSPECYQSFDTFFSRWLFMFLLPILFSFLVFVMFFYYAWRYKKEPERIDRRRARLIYWYTLILKWLYLPYVILSVQPFDFTYQESEKKWTLNSDPNLEIDSDQWKKYLPLYILSVLLYIFAVPIAFIVILFKAKRANFSDYYYQRYRWMYQWFKPNRYWFELVELGLKFSIMTTSLFFGIKSEYQPWAIIAIFGFVIIIFLILRPHRGDSPRYVAEDRASIGFFLILIAVTSLTIPSLKNSLFVISWSIGCYLVYIGSRDNWKWYKIERKKLKKEFDQAQIEKKERKKQRKQTKKQNKLNKKKSPLEKSQSSNSSDNANNETVRDSSTESSTESDREAIQESSQDSSQESSQDSSVSLDKSEDISLPSITGSEVELSSDIPDLPPLPPPKQKRQPPPPPPRNNRMREN</sequence>
<dbReference type="InterPro" id="IPR009030">
    <property type="entry name" value="Growth_fac_rcpt_cys_sf"/>
</dbReference>
<organism evidence="5 6">
    <name type="scientific">Anaeramoeba flamelloides</name>
    <dbReference type="NCBI Taxonomy" id="1746091"/>
    <lineage>
        <taxon>Eukaryota</taxon>
        <taxon>Metamonada</taxon>
        <taxon>Anaeramoebidae</taxon>
        <taxon>Anaeramoeba</taxon>
    </lineage>
</organism>
<dbReference type="Pfam" id="PF07699">
    <property type="entry name" value="Ephrin_rec_like"/>
    <property type="match status" value="1"/>
</dbReference>
<dbReference type="SMART" id="SM00261">
    <property type="entry name" value="FU"/>
    <property type="match status" value="4"/>
</dbReference>
<evidence type="ECO:0000259" key="4">
    <source>
        <dbReference type="Pfam" id="PF25778"/>
    </source>
</evidence>
<dbReference type="Gene3D" id="2.10.50.10">
    <property type="entry name" value="Tumor Necrosis Factor Receptor, subunit A, domain 2"/>
    <property type="match status" value="5"/>
</dbReference>
<evidence type="ECO:0000313" key="6">
    <source>
        <dbReference type="Proteomes" id="UP001146793"/>
    </source>
</evidence>
<feature type="transmembrane region" description="Helical" evidence="2">
    <location>
        <begin position="1061"/>
        <end position="1081"/>
    </location>
</feature>
<feature type="transmembrane region" description="Helical" evidence="2">
    <location>
        <begin position="1288"/>
        <end position="1307"/>
    </location>
</feature>
<dbReference type="InterPro" id="IPR011641">
    <property type="entry name" value="Tyr-kin_ephrin_A/B_rcpt-like"/>
</dbReference>
<dbReference type="SUPFAM" id="SSF50998">
    <property type="entry name" value="Quinoprotein alcohol dehydrogenase-like"/>
    <property type="match status" value="1"/>
</dbReference>
<feature type="compositionally biased region" description="Basic residues" evidence="1">
    <location>
        <begin position="1389"/>
        <end position="1407"/>
    </location>
</feature>
<evidence type="ECO:0000256" key="1">
    <source>
        <dbReference type="SAM" id="MobiDB-lite"/>
    </source>
</evidence>
<gene>
    <name evidence="5" type="ORF">M0812_12754</name>
</gene>
<proteinExistence type="predicted"/>
<keyword evidence="2" id="KW-1133">Transmembrane helix</keyword>
<comment type="caution">
    <text evidence="5">The sequence shown here is derived from an EMBL/GenBank/DDBJ whole genome shotgun (WGS) entry which is preliminary data.</text>
</comment>
<dbReference type="InterPro" id="IPR006212">
    <property type="entry name" value="Furin_repeat"/>
</dbReference>
<feature type="compositionally biased region" description="Low complexity" evidence="1">
    <location>
        <begin position="1413"/>
        <end position="1424"/>
    </location>
</feature>
<feature type="transmembrane region" description="Helical" evidence="2">
    <location>
        <begin position="1214"/>
        <end position="1235"/>
    </location>
</feature>
<feature type="transmembrane region" description="Helical" evidence="2">
    <location>
        <begin position="1159"/>
        <end position="1177"/>
    </location>
</feature>
<dbReference type="EMBL" id="JANTQA010000026">
    <property type="protein sequence ID" value="KAJ3442997.1"/>
    <property type="molecule type" value="Genomic_DNA"/>
</dbReference>
<dbReference type="Pfam" id="PF06739">
    <property type="entry name" value="SBBP"/>
    <property type="match status" value="1"/>
</dbReference>
<dbReference type="Proteomes" id="UP001146793">
    <property type="component" value="Unassembled WGS sequence"/>
</dbReference>
<feature type="region of interest" description="Disordered" evidence="1">
    <location>
        <begin position="1384"/>
        <end position="1512"/>
    </location>
</feature>
<feature type="transmembrane region" description="Helical" evidence="2">
    <location>
        <begin position="9"/>
        <end position="29"/>
    </location>
</feature>
<feature type="compositionally biased region" description="Low complexity" evidence="1">
    <location>
        <begin position="1444"/>
        <end position="1462"/>
    </location>
</feature>
<dbReference type="PROSITE" id="PS51257">
    <property type="entry name" value="PROKAR_LIPOPROTEIN"/>
    <property type="match status" value="1"/>
</dbReference>
<feature type="domain" description="DUF7948" evidence="4">
    <location>
        <begin position="60"/>
        <end position="258"/>
    </location>
</feature>
<evidence type="ECO:0000313" key="5">
    <source>
        <dbReference type="EMBL" id="KAJ3442997.1"/>
    </source>
</evidence>
<feature type="transmembrane region" description="Helical" evidence="2">
    <location>
        <begin position="1030"/>
        <end position="1049"/>
    </location>
</feature>
<dbReference type="InterPro" id="IPR011047">
    <property type="entry name" value="Quinoprotein_ADH-like_sf"/>
</dbReference>
<dbReference type="Pfam" id="PF25778">
    <property type="entry name" value="DUF7948"/>
    <property type="match status" value="1"/>
</dbReference>
<dbReference type="PANTHER" id="PTHR35580">
    <property type="entry name" value="CELL SURFACE GLYCOPROTEIN (S-LAYER PROTEIN)-LIKE PROTEIN"/>
    <property type="match status" value="1"/>
</dbReference>
<feature type="transmembrane region" description="Helical" evidence="2">
    <location>
        <begin position="1319"/>
        <end position="1339"/>
    </location>
</feature>
<keyword evidence="2" id="KW-0472">Membrane</keyword>
<evidence type="ECO:0000259" key="3">
    <source>
        <dbReference type="Pfam" id="PF07699"/>
    </source>
</evidence>
<dbReference type="InterPro" id="IPR052918">
    <property type="entry name" value="Motility_Chemotaxis_Reg"/>
</dbReference>
<protein>
    <submittedName>
        <fullName evidence="5">Cell surface glycoprotein (S-layer protein)-like protein</fullName>
    </submittedName>
</protein>
<dbReference type="InterPro" id="IPR010620">
    <property type="entry name" value="SBBP_repeat"/>
</dbReference>
<feature type="transmembrane region" description="Helical" evidence="2">
    <location>
        <begin position="1345"/>
        <end position="1362"/>
    </location>
</feature>
<dbReference type="SMART" id="SM01411">
    <property type="entry name" value="Ephrin_rec_like"/>
    <property type="match status" value="6"/>
</dbReference>
<dbReference type="SUPFAM" id="SSF57184">
    <property type="entry name" value="Growth factor receptor domain"/>
    <property type="match status" value="2"/>
</dbReference>
<feature type="transmembrane region" description="Helical" evidence="2">
    <location>
        <begin position="1120"/>
        <end position="1143"/>
    </location>
</feature>